<evidence type="ECO:0000256" key="2">
    <source>
        <dbReference type="PROSITE-ProRule" id="PRU00708"/>
    </source>
</evidence>
<proteinExistence type="predicted"/>
<evidence type="ECO:0000313" key="4">
    <source>
        <dbReference type="Proteomes" id="UP000825935"/>
    </source>
</evidence>
<dbReference type="FunFam" id="1.25.40.10:FF:000227">
    <property type="entry name" value="Pentatricopeptide repeat-containing protein At3g13880"/>
    <property type="match status" value="1"/>
</dbReference>
<dbReference type="PANTHER" id="PTHR24015">
    <property type="entry name" value="OS07G0578800 PROTEIN-RELATED"/>
    <property type="match status" value="1"/>
</dbReference>
<dbReference type="InterPro" id="IPR046960">
    <property type="entry name" value="PPR_At4g14850-like_plant"/>
</dbReference>
<gene>
    <name evidence="3" type="ORF">KP509_05G019900</name>
</gene>
<feature type="repeat" description="PPR" evidence="2">
    <location>
        <begin position="88"/>
        <end position="122"/>
    </location>
</feature>
<keyword evidence="4" id="KW-1185">Reference proteome</keyword>
<dbReference type="PROSITE" id="PS51375">
    <property type="entry name" value="PPR"/>
    <property type="match status" value="5"/>
</dbReference>
<dbReference type="NCBIfam" id="TIGR00756">
    <property type="entry name" value="PPR"/>
    <property type="match status" value="4"/>
</dbReference>
<dbReference type="Pfam" id="PF13041">
    <property type="entry name" value="PPR_2"/>
    <property type="match status" value="2"/>
</dbReference>
<evidence type="ECO:0000313" key="3">
    <source>
        <dbReference type="EMBL" id="KAH7436428.1"/>
    </source>
</evidence>
<evidence type="ECO:0008006" key="5">
    <source>
        <dbReference type="Google" id="ProtNLM"/>
    </source>
</evidence>
<keyword evidence="1" id="KW-0677">Repeat</keyword>
<dbReference type="FunFam" id="1.25.40.10:FF:000090">
    <property type="entry name" value="Pentatricopeptide repeat-containing protein, chloroplastic"/>
    <property type="match status" value="1"/>
</dbReference>
<reference evidence="3" key="1">
    <citation type="submission" date="2021-08" db="EMBL/GenBank/DDBJ databases">
        <title>WGS assembly of Ceratopteris richardii.</title>
        <authorList>
            <person name="Marchant D.B."/>
            <person name="Chen G."/>
            <person name="Jenkins J."/>
            <person name="Shu S."/>
            <person name="Leebens-Mack J."/>
            <person name="Grimwood J."/>
            <person name="Schmutz J."/>
            <person name="Soltis P."/>
            <person name="Soltis D."/>
            <person name="Chen Z.-H."/>
        </authorList>
    </citation>
    <scope>NUCLEOTIDE SEQUENCE</scope>
    <source>
        <strain evidence="3">Whitten #5841</strain>
        <tissue evidence="3">Leaf</tissue>
    </source>
</reference>
<dbReference type="InterPro" id="IPR011990">
    <property type="entry name" value="TPR-like_helical_dom_sf"/>
</dbReference>
<evidence type="ECO:0000256" key="1">
    <source>
        <dbReference type="ARBA" id="ARBA00022737"/>
    </source>
</evidence>
<feature type="repeat" description="PPR" evidence="2">
    <location>
        <begin position="391"/>
        <end position="425"/>
    </location>
</feature>
<dbReference type="InterPro" id="IPR002885">
    <property type="entry name" value="PPR_rpt"/>
</dbReference>
<name>A0A8T2UNT7_CERRI</name>
<feature type="repeat" description="PPR" evidence="2">
    <location>
        <begin position="492"/>
        <end position="526"/>
    </location>
</feature>
<dbReference type="Pfam" id="PF01535">
    <property type="entry name" value="PPR"/>
    <property type="match status" value="6"/>
</dbReference>
<dbReference type="AlphaFoldDB" id="A0A8T2UNT7"/>
<dbReference type="PANTHER" id="PTHR24015:SF548">
    <property type="entry name" value="OS08G0340900 PROTEIN"/>
    <property type="match status" value="1"/>
</dbReference>
<dbReference type="Gene3D" id="1.25.40.10">
    <property type="entry name" value="Tetratricopeptide repeat domain"/>
    <property type="match status" value="6"/>
</dbReference>
<feature type="repeat" description="PPR" evidence="2">
    <location>
        <begin position="290"/>
        <end position="324"/>
    </location>
</feature>
<dbReference type="FunFam" id="1.25.40.10:FF:000343">
    <property type="entry name" value="Pentatricopeptide repeat-containing protein At3g58590"/>
    <property type="match status" value="1"/>
</dbReference>
<feature type="repeat" description="PPR" evidence="2">
    <location>
        <begin position="189"/>
        <end position="223"/>
    </location>
</feature>
<accession>A0A8T2UNT7</accession>
<dbReference type="EMBL" id="CM035410">
    <property type="protein sequence ID" value="KAH7436428.1"/>
    <property type="molecule type" value="Genomic_DNA"/>
</dbReference>
<dbReference type="GO" id="GO:0003723">
    <property type="term" value="F:RNA binding"/>
    <property type="evidence" value="ECO:0007669"/>
    <property type="project" value="InterPro"/>
</dbReference>
<dbReference type="OrthoDB" id="185373at2759"/>
<comment type="caution">
    <text evidence="3">The sequence shown here is derived from an EMBL/GenBank/DDBJ whole genome shotgun (WGS) entry which is preliminary data.</text>
</comment>
<sequence>MKSSRVLCSLSEPFRQHAVFDDMGTLERLLRQCGETKEISLGRQLHAQMIENSYDRNAFFANLVVQMYGKCQALPDAYRMFSVLPNKDVYTWTFMIGAYAQIGLHRDALSVFQQMQRDNVSPNEHTFIYLLSACKCREALSEGKLVHMYILSISFEKGKAIATALVCMYSKCGSIDDALHVFSMNPEKDTIFWNAMISVVSEHGYNREAEYFYEQMLVEGFLPSRGTIVSSLNSCFDYPSLLKVKRIHTRAVICEYDSDVKIANALATAYGKCGSLMHVHAAFQRTQGQNTISWTALMSAYVERRQSRDVIKTLQRMVDEGVIPDQITLASSLTSCIGESSLPDGKWLHCFVCICGFDSDGVVGTALLNMYGKCNSMEDAWRVFNKLPERDVVCWNAMIAVCGQNGYGHWSLALLRQMGMANLAPNKITFISLLDACANEAAIEEGRLLHSWLLQHEIESEHIIGAALVNFYGKCGYLEDAQRMFQKLPLRSLSSWTAIITTYSQRGLGRESLCLFKQMMEEDLVPNEITFVSLLSSCSYAGMTETAWQILYMMQQYYGVTAKSEHFDCLIDLLGRAGLLIQAYMLIDKMPFHPGANTWMAFLGSCKLHNNNHQAIISAEHALEVDSSSAAPYVLLSNIYSTICCEEGSAVFATVEDFVEHDDHDFVVDS</sequence>
<dbReference type="Proteomes" id="UP000825935">
    <property type="component" value="Chromosome 5"/>
</dbReference>
<dbReference type="GO" id="GO:0009451">
    <property type="term" value="P:RNA modification"/>
    <property type="evidence" value="ECO:0007669"/>
    <property type="project" value="InterPro"/>
</dbReference>
<protein>
    <recommendedName>
        <fullName evidence="5">Pentatricopeptide repeat-containing protein</fullName>
    </recommendedName>
</protein>
<organism evidence="3 4">
    <name type="scientific">Ceratopteris richardii</name>
    <name type="common">Triangle waterfern</name>
    <dbReference type="NCBI Taxonomy" id="49495"/>
    <lineage>
        <taxon>Eukaryota</taxon>
        <taxon>Viridiplantae</taxon>
        <taxon>Streptophyta</taxon>
        <taxon>Embryophyta</taxon>
        <taxon>Tracheophyta</taxon>
        <taxon>Polypodiopsida</taxon>
        <taxon>Polypodiidae</taxon>
        <taxon>Polypodiales</taxon>
        <taxon>Pteridineae</taxon>
        <taxon>Pteridaceae</taxon>
        <taxon>Parkerioideae</taxon>
        <taxon>Ceratopteris</taxon>
    </lineage>
</organism>